<name>A0A1C9LXW2_9CAUD</name>
<feature type="compositionally biased region" description="Basic and acidic residues" evidence="1">
    <location>
        <begin position="53"/>
        <end position="63"/>
    </location>
</feature>
<proteinExistence type="predicted"/>
<reference evidence="3" key="1">
    <citation type="submission" date="2016-07" db="EMBL/GenBank/DDBJ databases">
        <authorList>
            <person name="Florea S."/>
            <person name="Webb J.S."/>
            <person name="Jaromczyk J."/>
            <person name="Schardl C.L."/>
        </authorList>
    </citation>
    <scope>NUCLEOTIDE SEQUENCE [LARGE SCALE GENOMIC DNA]</scope>
</reference>
<accession>A0A1C9LXW2</accession>
<dbReference type="EMBL" id="KX578071">
    <property type="protein sequence ID" value="AOQ27730.1"/>
    <property type="molecule type" value="Genomic_DNA"/>
</dbReference>
<protein>
    <submittedName>
        <fullName evidence="2">Uncharacterized protein</fullName>
    </submittedName>
</protein>
<feature type="compositionally biased region" description="Basic and acidic residues" evidence="1">
    <location>
        <begin position="1"/>
        <end position="20"/>
    </location>
</feature>
<dbReference type="Proteomes" id="UP000230312">
    <property type="component" value="Genome"/>
</dbReference>
<evidence type="ECO:0000313" key="3">
    <source>
        <dbReference type="Proteomes" id="UP000230312"/>
    </source>
</evidence>
<feature type="region of interest" description="Disordered" evidence="1">
    <location>
        <begin position="1"/>
        <end position="65"/>
    </location>
</feature>
<organism evidence="2 3">
    <name type="scientific">Mycobacterium phage Mana</name>
    <dbReference type="NCBI Taxonomy" id="1897482"/>
    <lineage>
        <taxon>Viruses</taxon>
        <taxon>Duplodnaviria</taxon>
        <taxon>Heunggongvirae</taxon>
        <taxon>Uroviricota</taxon>
        <taxon>Caudoviricetes</taxon>
        <taxon>Bclasvirinae</taxon>
        <taxon>Pegunavirus</taxon>
        <taxon>Pegunavirus soto</taxon>
    </lineage>
</organism>
<evidence type="ECO:0000256" key="1">
    <source>
        <dbReference type="SAM" id="MobiDB-lite"/>
    </source>
</evidence>
<evidence type="ECO:0000313" key="2">
    <source>
        <dbReference type="EMBL" id="AOQ27730.1"/>
    </source>
</evidence>
<gene>
    <name evidence="2" type="ORF">SEA_MANA_85</name>
</gene>
<sequence>MSALDRADSSAPWCDDRARESPQGPAQAGPSGRAQADPQRGSSVLPELPDLAPTDRHENHQGRCPDLYRVPRQLTEGDRMSCFAVGHRVIVRPENGYDDPVSAEFGPMAGHYGKVVEIDPAPHDSATLITVEIVGRVDGPVSPAICVDRVDPQWVFYPHELDHID</sequence>